<keyword evidence="1" id="KW-0175">Coiled coil</keyword>
<reference evidence="2 3" key="1">
    <citation type="submission" date="2022-10" db="EMBL/GenBank/DDBJ databases">
        <title>High-quality genome sequences of two octocoral-associated bacteria, Endozoicomonas euniceicola EF212 and Endozoicomonas gorgoniicola PS125.</title>
        <authorList>
            <person name="Chiou Y.-J."/>
            <person name="Chen Y.-H."/>
        </authorList>
    </citation>
    <scope>NUCLEOTIDE SEQUENCE [LARGE SCALE GENOMIC DNA]</scope>
    <source>
        <strain evidence="2 3">PS125</strain>
    </source>
</reference>
<keyword evidence="3" id="KW-1185">Reference proteome</keyword>
<dbReference type="RefSeq" id="WP_262563615.1">
    <property type="nucleotide sequence ID" value="NZ_JAPFCC010000001.1"/>
</dbReference>
<evidence type="ECO:0000313" key="3">
    <source>
        <dbReference type="Proteomes" id="UP001209854"/>
    </source>
</evidence>
<evidence type="ECO:0008006" key="4">
    <source>
        <dbReference type="Google" id="ProtNLM"/>
    </source>
</evidence>
<accession>A0ABT3MWY7</accession>
<gene>
    <name evidence="2" type="ORF">NX722_14835</name>
</gene>
<dbReference type="EMBL" id="JAPFCC010000001">
    <property type="protein sequence ID" value="MCW7553876.1"/>
    <property type="molecule type" value="Genomic_DNA"/>
</dbReference>
<comment type="caution">
    <text evidence="2">The sequence shown here is derived from an EMBL/GenBank/DDBJ whole genome shotgun (WGS) entry which is preliminary data.</text>
</comment>
<dbReference type="Proteomes" id="UP001209854">
    <property type="component" value="Unassembled WGS sequence"/>
</dbReference>
<feature type="coiled-coil region" evidence="1">
    <location>
        <begin position="71"/>
        <end position="105"/>
    </location>
</feature>
<name>A0ABT3MWY7_9GAMM</name>
<protein>
    <recommendedName>
        <fullName evidence="4">Transposase</fullName>
    </recommendedName>
</protein>
<evidence type="ECO:0000256" key="1">
    <source>
        <dbReference type="SAM" id="Coils"/>
    </source>
</evidence>
<sequence length="132" mass="14862">MPSVKTKLENALEALRKEKKKINPSAVEKRAGVANGSLKNHPVLREIVLAEKARQQQSNLAAAPVTKGQRRIVAKERFDALEARNSKLKAENGQFQAEMKAMADQIAQLTWELHRYKTATRKDSPNVHRIKV</sequence>
<proteinExistence type="predicted"/>
<organism evidence="2 3">
    <name type="scientific">Endozoicomonas gorgoniicola</name>
    <dbReference type="NCBI Taxonomy" id="1234144"/>
    <lineage>
        <taxon>Bacteria</taxon>
        <taxon>Pseudomonadati</taxon>
        <taxon>Pseudomonadota</taxon>
        <taxon>Gammaproteobacteria</taxon>
        <taxon>Oceanospirillales</taxon>
        <taxon>Endozoicomonadaceae</taxon>
        <taxon>Endozoicomonas</taxon>
    </lineage>
</organism>
<evidence type="ECO:0000313" key="2">
    <source>
        <dbReference type="EMBL" id="MCW7553876.1"/>
    </source>
</evidence>